<sequence>MKRDMETIREMLLWMEEQDERLFMLGELPIFDDNREKTIAHLTMLQSAGFIDKMPSGAFSISWEGYEFLDKVRDPEIWRKTKDGAEKVGSWGIKLIGELASGYIKLKASELGLPTM</sequence>
<dbReference type="Proteomes" id="UP001302429">
    <property type="component" value="Chromosome"/>
</dbReference>
<dbReference type="EMBL" id="CP136594">
    <property type="protein sequence ID" value="WOE75278.1"/>
    <property type="molecule type" value="Genomic_DNA"/>
</dbReference>
<gene>
    <name evidence="1" type="ORF">RB602_00735</name>
</gene>
<name>A0AA97F8K5_9SPHN</name>
<dbReference type="RefSeq" id="WP_317082047.1">
    <property type="nucleotide sequence ID" value="NZ_CP136594.1"/>
</dbReference>
<dbReference type="InterPro" id="IPR019650">
    <property type="entry name" value="DUF2513"/>
</dbReference>
<keyword evidence="2" id="KW-1185">Reference proteome</keyword>
<dbReference type="KEGG" id="acoa:RB602_00735"/>
<protein>
    <submittedName>
        <fullName evidence="1">DUF2513 domain-containing protein</fullName>
    </submittedName>
</protein>
<evidence type="ECO:0000313" key="1">
    <source>
        <dbReference type="EMBL" id="WOE75278.1"/>
    </source>
</evidence>
<proteinExistence type="predicted"/>
<reference evidence="1 2" key="1">
    <citation type="submission" date="2023-10" db="EMBL/GenBank/DDBJ databases">
        <title>Complete genome sequence of a Sphingomonadaceae bacterium.</title>
        <authorList>
            <person name="Yan C."/>
        </authorList>
    </citation>
    <scope>NUCLEOTIDE SEQUENCE [LARGE SCALE GENOMIC DNA]</scope>
    <source>
        <strain evidence="1 2">SCSIO 66989</strain>
    </source>
</reference>
<dbReference type="Pfam" id="PF10711">
    <property type="entry name" value="DUF2513"/>
    <property type="match status" value="1"/>
</dbReference>
<dbReference type="AlphaFoldDB" id="A0AA97F8K5"/>
<evidence type="ECO:0000313" key="2">
    <source>
        <dbReference type="Proteomes" id="UP001302429"/>
    </source>
</evidence>
<accession>A0AA97F8K5</accession>
<organism evidence="1 2">
    <name type="scientific">Alterisphingorhabdus coralli</name>
    <dbReference type="NCBI Taxonomy" id="3071408"/>
    <lineage>
        <taxon>Bacteria</taxon>
        <taxon>Pseudomonadati</taxon>
        <taxon>Pseudomonadota</taxon>
        <taxon>Alphaproteobacteria</taxon>
        <taxon>Sphingomonadales</taxon>
        <taxon>Sphingomonadaceae</taxon>
        <taxon>Alterisphingorhabdus (ex Yan et al. 2024)</taxon>
    </lineage>
</organism>